<reference evidence="11" key="1">
    <citation type="submission" date="2022-08" db="EMBL/GenBank/DDBJ databases">
        <authorList>
            <person name="Marques A."/>
        </authorList>
    </citation>
    <scope>NUCLEOTIDE SEQUENCE</scope>
    <source>
        <strain evidence="11">RhyPub2mFocal</strain>
        <tissue evidence="11">Leaves</tissue>
    </source>
</reference>
<dbReference type="PANTHER" id="PTHR24286">
    <property type="entry name" value="CYTOCHROME P450 26"/>
    <property type="match status" value="1"/>
</dbReference>
<dbReference type="GO" id="GO:0016125">
    <property type="term" value="P:sterol metabolic process"/>
    <property type="evidence" value="ECO:0007669"/>
    <property type="project" value="TreeGrafter"/>
</dbReference>
<keyword evidence="8 10" id="KW-0472">Membrane</keyword>
<keyword evidence="3 10" id="KW-0812">Transmembrane</keyword>
<keyword evidence="6 9" id="KW-0560">Oxidoreductase</keyword>
<keyword evidence="4 9" id="KW-0479">Metal-binding</keyword>
<protein>
    <submittedName>
        <fullName evidence="11">Cytochrome P450 family protein</fullName>
    </submittedName>
</protein>
<keyword evidence="9" id="KW-0349">Heme</keyword>
<gene>
    <name evidence="11" type="ORF">LUZ62_051769</name>
</gene>
<dbReference type="PRINTS" id="PR00359">
    <property type="entry name" value="BP450"/>
</dbReference>
<evidence type="ECO:0000256" key="6">
    <source>
        <dbReference type="ARBA" id="ARBA00023002"/>
    </source>
</evidence>
<dbReference type="InterPro" id="IPR036396">
    <property type="entry name" value="Cyt_P450_sf"/>
</dbReference>
<keyword evidence="9" id="KW-0503">Monooxygenase</keyword>
<evidence type="ECO:0000256" key="9">
    <source>
        <dbReference type="RuleBase" id="RU000461"/>
    </source>
</evidence>
<evidence type="ECO:0000313" key="12">
    <source>
        <dbReference type="Proteomes" id="UP001140206"/>
    </source>
</evidence>
<sequence length="304" mass="34600">MKDIARNFFLFNLTIEKSTGTAPDDLEVVELRKAFIAVNNGIYAAPLNTRHSKALKAREIICNVIKRKAKDRKLNIDKMADEKDSDLIWYYLKNDPSMSMQNICDAIIGFVFAALFNTQNSIALAIYFLGQCPKAIQQLREEFKQKMNDTDTTTKLTWDDCKNMEFCQSVINETLRLGNIVPRLWRKALSDINYKGYIIPQGTTIMTHIGAMHLDPSAFENPNIFDPWRWLDIKKSNNWMPFGGGVRHCLGSEIARIQIAVFLCHLILNYNWELVGPDHPVASPLVQFPKGLPITIHPLGAMTP</sequence>
<dbReference type="Gene3D" id="1.10.630.10">
    <property type="entry name" value="Cytochrome P450"/>
    <property type="match status" value="1"/>
</dbReference>
<dbReference type="GO" id="GO:0004497">
    <property type="term" value="F:monooxygenase activity"/>
    <property type="evidence" value="ECO:0007669"/>
    <property type="project" value="UniProtKB-KW"/>
</dbReference>
<dbReference type="AlphaFoldDB" id="A0AAV8GCB6"/>
<dbReference type="PRINTS" id="PR00385">
    <property type="entry name" value="P450"/>
</dbReference>
<comment type="caution">
    <text evidence="11">The sequence shown here is derived from an EMBL/GenBank/DDBJ whole genome shotgun (WGS) entry which is preliminary data.</text>
</comment>
<accession>A0AAV8GCB6</accession>
<feature type="transmembrane region" description="Helical" evidence="10">
    <location>
        <begin position="107"/>
        <end position="130"/>
    </location>
</feature>
<evidence type="ECO:0000313" key="11">
    <source>
        <dbReference type="EMBL" id="KAJ4800523.1"/>
    </source>
</evidence>
<dbReference type="PANTHER" id="PTHR24286:SF194">
    <property type="entry name" value="STEROID (22S)-HYDROXYLASE"/>
    <property type="match status" value="1"/>
</dbReference>
<evidence type="ECO:0000256" key="3">
    <source>
        <dbReference type="ARBA" id="ARBA00022692"/>
    </source>
</evidence>
<dbReference type="GO" id="GO:0016705">
    <property type="term" value="F:oxidoreductase activity, acting on paired donors, with incorporation or reduction of molecular oxygen"/>
    <property type="evidence" value="ECO:0007669"/>
    <property type="project" value="InterPro"/>
</dbReference>
<dbReference type="GO" id="GO:0016020">
    <property type="term" value="C:membrane"/>
    <property type="evidence" value="ECO:0007669"/>
    <property type="project" value="UniProtKB-SubCell"/>
</dbReference>
<dbReference type="Proteomes" id="UP001140206">
    <property type="component" value="Chromosome 2"/>
</dbReference>
<evidence type="ECO:0000256" key="2">
    <source>
        <dbReference type="ARBA" id="ARBA00010617"/>
    </source>
</evidence>
<dbReference type="InterPro" id="IPR001128">
    <property type="entry name" value="Cyt_P450"/>
</dbReference>
<evidence type="ECO:0000256" key="5">
    <source>
        <dbReference type="ARBA" id="ARBA00022989"/>
    </source>
</evidence>
<comment type="subcellular location">
    <subcellularLocation>
        <location evidence="1">Membrane</location>
        <topology evidence="1">Single-pass membrane protein</topology>
    </subcellularLocation>
</comment>
<dbReference type="InterPro" id="IPR017972">
    <property type="entry name" value="Cyt_P450_CS"/>
</dbReference>
<evidence type="ECO:0000256" key="10">
    <source>
        <dbReference type="SAM" id="Phobius"/>
    </source>
</evidence>
<dbReference type="GO" id="GO:0016132">
    <property type="term" value="P:brassinosteroid biosynthetic process"/>
    <property type="evidence" value="ECO:0007669"/>
    <property type="project" value="TreeGrafter"/>
</dbReference>
<evidence type="ECO:0000256" key="4">
    <source>
        <dbReference type="ARBA" id="ARBA00022723"/>
    </source>
</evidence>
<name>A0AAV8GCB6_9POAL</name>
<dbReference type="InterPro" id="IPR002397">
    <property type="entry name" value="Cyt_P450_B"/>
</dbReference>
<evidence type="ECO:0000256" key="7">
    <source>
        <dbReference type="ARBA" id="ARBA00023004"/>
    </source>
</evidence>
<organism evidence="11 12">
    <name type="scientific">Rhynchospora pubera</name>
    <dbReference type="NCBI Taxonomy" id="906938"/>
    <lineage>
        <taxon>Eukaryota</taxon>
        <taxon>Viridiplantae</taxon>
        <taxon>Streptophyta</taxon>
        <taxon>Embryophyta</taxon>
        <taxon>Tracheophyta</taxon>
        <taxon>Spermatophyta</taxon>
        <taxon>Magnoliopsida</taxon>
        <taxon>Liliopsida</taxon>
        <taxon>Poales</taxon>
        <taxon>Cyperaceae</taxon>
        <taxon>Cyperoideae</taxon>
        <taxon>Rhynchosporeae</taxon>
        <taxon>Rhynchospora</taxon>
    </lineage>
</organism>
<dbReference type="Pfam" id="PF00067">
    <property type="entry name" value="p450"/>
    <property type="match status" value="1"/>
</dbReference>
<dbReference type="GO" id="GO:0010268">
    <property type="term" value="P:brassinosteroid homeostasis"/>
    <property type="evidence" value="ECO:0007669"/>
    <property type="project" value="TreeGrafter"/>
</dbReference>
<evidence type="ECO:0000256" key="8">
    <source>
        <dbReference type="ARBA" id="ARBA00023136"/>
    </source>
</evidence>
<keyword evidence="5 10" id="KW-1133">Transmembrane helix</keyword>
<dbReference type="PROSITE" id="PS00086">
    <property type="entry name" value="CYTOCHROME_P450"/>
    <property type="match status" value="1"/>
</dbReference>
<keyword evidence="12" id="KW-1185">Reference proteome</keyword>
<dbReference type="SUPFAM" id="SSF48264">
    <property type="entry name" value="Cytochrome P450"/>
    <property type="match status" value="1"/>
</dbReference>
<comment type="similarity">
    <text evidence="2 9">Belongs to the cytochrome P450 family.</text>
</comment>
<evidence type="ECO:0000256" key="1">
    <source>
        <dbReference type="ARBA" id="ARBA00004167"/>
    </source>
</evidence>
<dbReference type="GO" id="GO:0005506">
    <property type="term" value="F:iron ion binding"/>
    <property type="evidence" value="ECO:0007669"/>
    <property type="project" value="InterPro"/>
</dbReference>
<dbReference type="GO" id="GO:0020037">
    <property type="term" value="F:heme binding"/>
    <property type="evidence" value="ECO:0007669"/>
    <property type="project" value="InterPro"/>
</dbReference>
<dbReference type="EMBL" id="JAMFTS010000002">
    <property type="protein sequence ID" value="KAJ4800523.1"/>
    <property type="molecule type" value="Genomic_DNA"/>
</dbReference>
<keyword evidence="7 9" id="KW-0408">Iron</keyword>
<proteinExistence type="inferred from homology"/>